<evidence type="ECO:0000256" key="2">
    <source>
        <dbReference type="ARBA" id="ARBA00023125"/>
    </source>
</evidence>
<accession>A0ABX0E5J8</accession>
<evidence type="ECO:0000256" key="3">
    <source>
        <dbReference type="ARBA" id="ARBA00023163"/>
    </source>
</evidence>
<keyword evidence="7" id="KW-1185">Reference proteome</keyword>
<dbReference type="Proteomes" id="UP001518140">
    <property type="component" value="Unassembled WGS sequence"/>
</dbReference>
<evidence type="ECO:0000259" key="5">
    <source>
        <dbReference type="PROSITE" id="PS50977"/>
    </source>
</evidence>
<reference evidence="6 7" key="1">
    <citation type="submission" date="2020-02" db="EMBL/GenBank/DDBJ databases">
        <title>Whole-genome analyses of novel actinobacteria.</title>
        <authorList>
            <person name="Sahin N."/>
            <person name="Tokatli A."/>
        </authorList>
    </citation>
    <scope>NUCLEOTIDE SEQUENCE [LARGE SCALE GENOMIC DNA]</scope>
    <source>
        <strain evidence="6 7">YC419</strain>
    </source>
</reference>
<proteinExistence type="predicted"/>
<keyword evidence="3" id="KW-0804">Transcription</keyword>
<dbReference type="PANTHER" id="PTHR30055">
    <property type="entry name" value="HTH-TYPE TRANSCRIPTIONAL REGULATOR RUTR"/>
    <property type="match status" value="1"/>
</dbReference>
<dbReference type="SUPFAM" id="SSF46689">
    <property type="entry name" value="Homeodomain-like"/>
    <property type="match status" value="1"/>
</dbReference>
<dbReference type="Pfam" id="PF16859">
    <property type="entry name" value="TetR_C_11"/>
    <property type="match status" value="1"/>
</dbReference>
<feature type="DNA-binding region" description="H-T-H motif" evidence="4">
    <location>
        <begin position="45"/>
        <end position="64"/>
    </location>
</feature>
<dbReference type="SUPFAM" id="SSF48498">
    <property type="entry name" value="Tetracyclin repressor-like, C-terminal domain"/>
    <property type="match status" value="1"/>
</dbReference>
<keyword evidence="2 4" id="KW-0238">DNA-binding</keyword>
<dbReference type="InterPro" id="IPR036271">
    <property type="entry name" value="Tet_transcr_reg_TetR-rel_C_sf"/>
</dbReference>
<evidence type="ECO:0000313" key="6">
    <source>
        <dbReference type="EMBL" id="NGO48144.1"/>
    </source>
</evidence>
<dbReference type="Gene3D" id="1.10.10.60">
    <property type="entry name" value="Homeodomain-like"/>
    <property type="match status" value="1"/>
</dbReference>
<gene>
    <name evidence="6" type="ORF">G6048_40710</name>
</gene>
<dbReference type="InterPro" id="IPR001647">
    <property type="entry name" value="HTH_TetR"/>
</dbReference>
<protein>
    <submittedName>
        <fullName evidence="6">TetR/AcrR family transcriptional regulator</fullName>
    </submittedName>
</protein>
<dbReference type="Pfam" id="PF00440">
    <property type="entry name" value="TetR_N"/>
    <property type="match status" value="1"/>
</dbReference>
<feature type="domain" description="HTH tetR-type" evidence="5">
    <location>
        <begin position="21"/>
        <end position="82"/>
    </location>
</feature>
<comment type="caution">
    <text evidence="6">The sequence shown here is derived from an EMBL/GenBank/DDBJ whole genome shotgun (WGS) entry which is preliminary data.</text>
</comment>
<dbReference type="PANTHER" id="PTHR30055:SF148">
    <property type="entry name" value="TETR-FAMILY TRANSCRIPTIONAL REGULATOR"/>
    <property type="match status" value="1"/>
</dbReference>
<name>A0ABX0E5J8_9ACTN</name>
<sequence>MDLAEQGAGRGGAVRGRPRSESVERSIIEGVIGLLEDGVPLAEISIERVARTAGVGKATIYRRWSDREELFCDVMRAAEQADPELPGTSMRDDLIALLESIRRRGLASRTSALVHNVFAQMKSSPKLWTAYHANVIEPRRRLTYEVLRRGQENGELRSDVDVELIGDLFSGPMLLRTVMRPDAELPENLAEEIVDTVLEGLRPPSRLTPESPSRP</sequence>
<organism evidence="6 7">
    <name type="scientific">Streptomyces ureilyticus</name>
    <dbReference type="NCBI Taxonomy" id="1775131"/>
    <lineage>
        <taxon>Bacteria</taxon>
        <taxon>Bacillati</taxon>
        <taxon>Actinomycetota</taxon>
        <taxon>Actinomycetes</taxon>
        <taxon>Kitasatosporales</taxon>
        <taxon>Streptomycetaceae</taxon>
        <taxon>Streptomyces</taxon>
    </lineage>
</organism>
<evidence type="ECO:0000313" key="7">
    <source>
        <dbReference type="Proteomes" id="UP001518140"/>
    </source>
</evidence>
<evidence type="ECO:0000256" key="1">
    <source>
        <dbReference type="ARBA" id="ARBA00023015"/>
    </source>
</evidence>
<dbReference type="Gene3D" id="1.10.357.10">
    <property type="entry name" value="Tetracycline Repressor, domain 2"/>
    <property type="match status" value="1"/>
</dbReference>
<dbReference type="PROSITE" id="PS50977">
    <property type="entry name" value="HTH_TETR_2"/>
    <property type="match status" value="1"/>
</dbReference>
<dbReference type="InterPro" id="IPR009057">
    <property type="entry name" value="Homeodomain-like_sf"/>
</dbReference>
<dbReference type="InterPro" id="IPR011075">
    <property type="entry name" value="TetR_C"/>
</dbReference>
<dbReference type="RefSeq" id="WP_165344644.1">
    <property type="nucleotide sequence ID" value="NZ_JAAKZX010000230.1"/>
</dbReference>
<keyword evidence="1" id="KW-0805">Transcription regulation</keyword>
<dbReference type="InterPro" id="IPR050109">
    <property type="entry name" value="HTH-type_TetR-like_transc_reg"/>
</dbReference>
<evidence type="ECO:0000256" key="4">
    <source>
        <dbReference type="PROSITE-ProRule" id="PRU00335"/>
    </source>
</evidence>
<dbReference type="EMBL" id="JAAKZX010000230">
    <property type="protein sequence ID" value="NGO48144.1"/>
    <property type="molecule type" value="Genomic_DNA"/>
</dbReference>